<dbReference type="InterPro" id="IPR025857">
    <property type="entry name" value="MacB_PCD"/>
</dbReference>
<dbReference type="Pfam" id="PF02687">
    <property type="entry name" value="FtsX"/>
    <property type="match status" value="1"/>
</dbReference>
<evidence type="ECO:0000256" key="2">
    <source>
        <dbReference type="ARBA" id="ARBA00022475"/>
    </source>
</evidence>
<dbReference type="InterPro" id="IPR051125">
    <property type="entry name" value="ABC-4/HrtB_transporter"/>
</dbReference>
<accession>A0ABW3K0I5</accession>
<evidence type="ECO:0000256" key="4">
    <source>
        <dbReference type="ARBA" id="ARBA00022989"/>
    </source>
</evidence>
<dbReference type="Pfam" id="PF12704">
    <property type="entry name" value="MacB_PCD"/>
    <property type="match status" value="1"/>
</dbReference>
<evidence type="ECO:0000256" key="3">
    <source>
        <dbReference type="ARBA" id="ARBA00022692"/>
    </source>
</evidence>
<name>A0ABW3K0I5_9BACT</name>
<feature type="transmembrane region" description="Helical" evidence="7">
    <location>
        <begin position="386"/>
        <end position="405"/>
    </location>
</feature>
<sequence>MSIFTLVWNYLKARPLNTAINILLLSLGIAVITILLLFNKQLEQKITENARGIDLVVGAKGSPLQLILCNIFHVDFPTGNIKLNEAERFAKHRLVKNAIPLALGDSYQSYRIIGTSQKYAELYKAEIQQGNWWKNNLDVTIGANVATLTQLKLGDKFASAHGLADGGHTHNDHQYIVVGILKPTNSVLDNLILTNVESVWEMHEEHAEEEEGHAEHEHAADSNFIPSPLVPSVGKGDSLKEITSMLIQYRSPMGAIQLPRLVNSQSSLQAASPAFETARLFSILGVGVDILMGFAYVLIVISGLSIFIALYNSLKERRYDLAIMRSMGASRTKLFVSILLEGGVLTMLGSLIGLLMGHGVLVLLSGMVEETQKAGINGFIFYPEEWIILGGSLLLGLICAVIPAIQAYRTDISKVLAGN</sequence>
<feature type="transmembrane region" description="Helical" evidence="7">
    <location>
        <begin position="294"/>
        <end position="314"/>
    </location>
</feature>
<protein>
    <submittedName>
        <fullName evidence="10">ABC transporter permease</fullName>
    </submittedName>
</protein>
<evidence type="ECO:0000256" key="1">
    <source>
        <dbReference type="ARBA" id="ARBA00004651"/>
    </source>
</evidence>
<dbReference type="RefSeq" id="WP_377576439.1">
    <property type="nucleotide sequence ID" value="NZ_JBHTKA010000001.1"/>
</dbReference>
<dbReference type="Proteomes" id="UP001597112">
    <property type="component" value="Unassembled WGS sequence"/>
</dbReference>
<feature type="transmembrane region" description="Helical" evidence="7">
    <location>
        <begin position="20"/>
        <end position="38"/>
    </location>
</feature>
<keyword evidence="11" id="KW-1185">Reference proteome</keyword>
<keyword evidence="2" id="KW-1003">Cell membrane</keyword>
<feature type="domain" description="ABC3 transporter permease C-terminal" evidence="8">
    <location>
        <begin position="293"/>
        <end position="411"/>
    </location>
</feature>
<dbReference type="PANTHER" id="PTHR43738">
    <property type="entry name" value="ABC TRANSPORTER, MEMBRANE PROTEIN"/>
    <property type="match status" value="1"/>
</dbReference>
<proteinExistence type="predicted"/>
<evidence type="ECO:0000313" key="10">
    <source>
        <dbReference type="EMBL" id="MFD0998925.1"/>
    </source>
</evidence>
<evidence type="ECO:0000256" key="6">
    <source>
        <dbReference type="SAM" id="MobiDB-lite"/>
    </source>
</evidence>
<evidence type="ECO:0000256" key="5">
    <source>
        <dbReference type="ARBA" id="ARBA00023136"/>
    </source>
</evidence>
<evidence type="ECO:0000256" key="7">
    <source>
        <dbReference type="SAM" id="Phobius"/>
    </source>
</evidence>
<keyword evidence="5 7" id="KW-0472">Membrane</keyword>
<gene>
    <name evidence="10" type="ORF">ACFQ21_06380</name>
</gene>
<feature type="transmembrane region" description="Helical" evidence="7">
    <location>
        <begin position="334"/>
        <end position="366"/>
    </location>
</feature>
<dbReference type="InterPro" id="IPR003838">
    <property type="entry name" value="ABC3_permease_C"/>
</dbReference>
<feature type="region of interest" description="Disordered" evidence="6">
    <location>
        <begin position="204"/>
        <end position="225"/>
    </location>
</feature>
<evidence type="ECO:0000259" key="9">
    <source>
        <dbReference type="Pfam" id="PF12704"/>
    </source>
</evidence>
<comment type="subcellular location">
    <subcellularLocation>
        <location evidence="1">Cell membrane</location>
        <topology evidence="1">Multi-pass membrane protein</topology>
    </subcellularLocation>
</comment>
<organism evidence="10 11">
    <name type="scientific">Ohtaekwangia kribbensis</name>
    <dbReference type="NCBI Taxonomy" id="688913"/>
    <lineage>
        <taxon>Bacteria</taxon>
        <taxon>Pseudomonadati</taxon>
        <taxon>Bacteroidota</taxon>
        <taxon>Cytophagia</taxon>
        <taxon>Cytophagales</taxon>
        <taxon>Fulvivirgaceae</taxon>
        <taxon>Ohtaekwangia</taxon>
    </lineage>
</organism>
<reference evidence="11" key="1">
    <citation type="journal article" date="2019" name="Int. J. Syst. Evol. Microbiol.">
        <title>The Global Catalogue of Microorganisms (GCM) 10K type strain sequencing project: providing services to taxonomists for standard genome sequencing and annotation.</title>
        <authorList>
            <consortium name="The Broad Institute Genomics Platform"/>
            <consortium name="The Broad Institute Genome Sequencing Center for Infectious Disease"/>
            <person name="Wu L."/>
            <person name="Ma J."/>
        </authorList>
    </citation>
    <scope>NUCLEOTIDE SEQUENCE [LARGE SCALE GENOMIC DNA]</scope>
    <source>
        <strain evidence="11">CCUG 58938</strain>
    </source>
</reference>
<keyword evidence="4 7" id="KW-1133">Transmembrane helix</keyword>
<keyword evidence="3 7" id="KW-0812">Transmembrane</keyword>
<dbReference type="PANTHER" id="PTHR43738:SF2">
    <property type="entry name" value="ABC TRANSPORTER PERMEASE"/>
    <property type="match status" value="1"/>
</dbReference>
<dbReference type="EMBL" id="JBHTKA010000001">
    <property type="protein sequence ID" value="MFD0998925.1"/>
    <property type="molecule type" value="Genomic_DNA"/>
</dbReference>
<evidence type="ECO:0000259" key="8">
    <source>
        <dbReference type="Pfam" id="PF02687"/>
    </source>
</evidence>
<evidence type="ECO:0000313" key="11">
    <source>
        <dbReference type="Proteomes" id="UP001597112"/>
    </source>
</evidence>
<comment type="caution">
    <text evidence="10">The sequence shown here is derived from an EMBL/GenBank/DDBJ whole genome shotgun (WGS) entry which is preliminary data.</text>
</comment>
<feature type="domain" description="MacB-like periplasmic core" evidence="9">
    <location>
        <begin position="18"/>
        <end position="197"/>
    </location>
</feature>